<organism evidence="3">
    <name type="scientific">Fagus sylvatica</name>
    <name type="common">Beechnut</name>
    <dbReference type="NCBI Taxonomy" id="28930"/>
    <lineage>
        <taxon>Eukaryota</taxon>
        <taxon>Viridiplantae</taxon>
        <taxon>Streptophyta</taxon>
        <taxon>Embryophyta</taxon>
        <taxon>Tracheophyta</taxon>
        <taxon>Spermatophyta</taxon>
        <taxon>Magnoliopsida</taxon>
        <taxon>eudicotyledons</taxon>
        <taxon>Gunneridae</taxon>
        <taxon>Pentapetalae</taxon>
        <taxon>rosids</taxon>
        <taxon>fabids</taxon>
        <taxon>Fagales</taxon>
        <taxon>Fagaceae</taxon>
        <taxon>Fagus</taxon>
    </lineage>
</organism>
<dbReference type="SUPFAM" id="SSF54518">
    <property type="entry name" value="Tubby C-terminal domain-like"/>
    <property type="match status" value="1"/>
</dbReference>
<dbReference type="InterPro" id="IPR001584">
    <property type="entry name" value="Integrase_cat-core"/>
</dbReference>
<name>A0A2N9IU09_FAGSY</name>
<dbReference type="CDD" id="cd09272">
    <property type="entry name" value="RNase_HI_RT_Ty1"/>
    <property type="match status" value="1"/>
</dbReference>
<dbReference type="SUPFAM" id="SSF56672">
    <property type="entry name" value="DNA/RNA polymerases"/>
    <property type="match status" value="1"/>
</dbReference>
<dbReference type="InterPro" id="IPR043502">
    <property type="entry name" value="DNA/RNA_pol_sf"/>
</dbReference>
<comment type="similarity">
    <text evidence="1">Belongs to the LOR family.</text>
</comment>
<evidence type="ECO:0000313" key="3">
    <source>
        <dbReference type="EMBL" id="SPD28906.1"/>
    </source>
</evidence>
<dbReference type="Pfam" id="PF04525">
    <property type="entry name" value="LOR"/>
    <property type="match status" value="1"/>
</dbReference>
<dbReference type="PANTHER" id="PTHR31087:SF160">
    <property type="entry name" value="PROTEIN LURP-ONE-RELATED 1-RELATED"/>
    <property type="match status" value="1"/>
</dbReference>
<dbReference type="InterPro" id="IPR007612">
    <property type="entry name" value="LOR"/>
</dbReference>
<dbReference type="Gene3D" id="2.40.160.200">
    <property type="entry name" value="LURP1-related"/>
    <property type="match status" value="1"/>
</dbReference>
<dbReference type="InterPro" id="IPR013103">
    <property type="entry name" value="RVT_2"/>
</dbReference>
<sequence length="1128" mass="126127">MAQPIPAPTPAGTQFTSPVPVIGPQYCVPYPVDLAIVKKVLTISDGNFVVTDINGNVIFKVKGKLLSLRDRRVLLDGAGNPIVTLREKMMSAHDRWQVFRGESVEPNNLVFSVKRSSIIQLKTKLHVFLANNTTEDVCDYKIEQRSWSCERSCIIYAGVSSTVVAQMHKKHTVQSILIGKDNFSVTVYPNIDYAFIVALIVILDDINAEDKEHDIMLMSAPVQTPRSGDHMVRLVSLLLFEGKSMVMVARNTSLFKDDDMPKSSSLVSNSGGRVNFRGGFRGGCGFRGGRGDKRCDHCGKTNHTEPYYWVKNGKPDYLNQVIDGATRPQSTSTPFGHAASRSGSYDALITQLSELVQLLRVALSSSSVATLADSADGSSRPVLGKGVLHPTSSLSLPSSLFDLKTKEMIGLGHEKDGLYYLDHDNSASHAFSALALKQSELPRILSTFYNEIFVQFTKHIKILQSDYASEYTQSVMNSFCADRGIIHQTSCPHTSQQNGVAERKHRHLLDVARNLLFHMQVPKHFWGDAVLTACHLINRMPSVVLNQESSFSVYILNVLHSHLLLVCLVVLPLFMSLILVVINYLLDLSTPFFSSPGQCLSPDLISSREGEGSFSSPTLPVPLLSPPPQVPLASPTNPPMFLLPHPLFLRLMIYLLLYNEALSSSRWKHAMDEEMSALHKNQTWELTALPFGKQTVGCRWVYTIKYLPDGSVERLKARLVAKGYTQTYGVNYLETFSPVARLNSVRILLSVAVSRFWPLYQLDIKNAFLHGDLKEEVYMDQPPGYVVAGSEHLVCRLQKALYGLKQSPRAWFDRFSTIVLGYGFQRSTSDHSIFVRHSSNGTIVLIVYVDDIIISRSDSTGIADLKTYLSKHFHTKDLGALRYFLGIEVARSSQGIFLSQRKYVLDLLSKTGLLGARPADTPMDSTVKLDGEHGELFSDVGQYRRLVGKLIYLTVTRPDITYAVGVVSQYMHAPRQPHYEAIYRILRYLKGAPGRGLLYKLSTSLSVTGFSDADWAAEYRAMAYIAFEMLWVCSLLRDLGIDVPTSMQMFCDNQAAIFIAKNPIFHERTKHIEVDCHFIRDLLMRQQIVTPYVHSDDQLGDILMKPLARASFQRMSFKLGMFDIYAPA</sequence>
<accession>A0A2N9IU09</accession>
<dbReference type="PANTHER" id="PTHR31087">
    <property type="match status" value="1"/>
</dbReference>
<dbReference type="Pfam" id="PF07727">
    <property type="entry name" value="RVT_2"/>
    <property type="match status" value="1"/>
</dbReference>
<evidence type="ECO:0000256" key="1">
    <source>
        <dbReference type="ARBA" id="ARBA00005437"/>
    </source>
</evidence>
<protein>
    <recommendedName>
        <fullName evidence="2">Integrase catalytic domain-containing protein</fullName>
    </recommendedName>
</protein>
<dbReference type="SUPFAM" id="SSF53098">
    <property type="entry name" value="Ribonuclease H-like"/>
    <property type="match status" value="1"/>
</dbReference>
<dbReference type="GO" id="GO:0003676">
    <property type="term" value="F:nucleic acid binding"/>
    <property type="evidence" value="ECO:0007669"/>
    <property type="project" value="InterPro"/>
</dbReference>
<reference evidence="3" key="1">
    <citation type="submission" date="2018-02" db="EMBL/GenBank/DDBJ databases">
        <authorList>
            <person name="Cohen D.B."/>
            <person name="Kent A.D."/>
        </authorList>
    </citation>
    <scope>NUCLEOTIDE SEQUENCE</scope>
</reference>
<dbReference type="EMBL" id="OIVN01006250">
    <property type="protein sequence ID" value="SPD28906.1"/>
    <property type="molecule type" value="Genomic_DNA"/>
</dbReference>
<gene>
    <name evidence="3" type="ORF">FSB_LOCUS56788</name>
</gene>
<dbReference type="GO" id="GO:0015074">
    <property type="term" value="P:DNA integration"/>
    <property type="evidence" value="ECO:0007669"/>
    <property type="project" value="InterPro"/>
</dbReference>
<dbReference type="InterPro" id="IPR025659">
    <property type="entry name" value="Tubby-like_C"/>
</dbReference>
<dbReference type="InterPro" id="IPR012337">
    <property type="entry name" value="RNaseH-like_sf"/>
</dbReference>
<dbReference type="AlphaFoldDB" id="A0A2N9IU09"/>
<proteinExistence type="inferred from homology"/>
<dbReference type="Gene3D" id="3.30.420.10">
    <property type="entry name" value="Ribonuclease H-like superfamily/Ribonuclease H"/>
    <property type="match status" value="1"/>
</dbReference>
<feature type="domain" description="Integrase catalytic" evidence="2">
    <location>
        <begin position="393"/>
        <end position="558"/>
    </location>
</feature>
<dbReference type="InterPro" id="IPR038595">
    <property type="entry name" value="LOR_sf"/>
</dbReference>
<dbReference type="InterPro" id="IPR036397">
    <property type="entry name" value="RNaseH_sf"/>
</dbReference>
<evidence type="ECO:0000259" key="2">
    <source>
        <dbReference type="PROSITE" id="PS50994"/>
    </source>
</evidence>
<dbReference type="PROSITE" id="PS50994">
    <property type="entry name" value="INTEGRASE"/>
    <property type="match status" value="1"/>
</dbReference>